<proteinExistence type="predicted"/>
<protein>
    <submittedName>
        <fullName evidence="2">Hkr1</fullName>
    </submittedName>
</protein>
<name>A0A9P4XSJ1_CRYP1</name>
<dbReference type="AlphaFoldDB" id="A0A9P4XSJ1"/>
<feature type="compositionally biased region" description="Polar residues" evidence="1">
    <location>
        <begin position="255"/>
        <end position="267"/>
    </location>
</feature>
<dbReference type="RefSeq" id="XP_040771103.1">
    <property type="nucleotide sequence ID" value="XM_040915107.1"/>
</dbReference>
<feature type="compositionally biased region" description="Polar residues" evidence="1">
    <location>
        <begin position="153"/>
        <end position="178"/>
    </location>
</feature>
<feature type="compositionally biased region" description="Low complexity" evidence="1">
    <location>
        <begin position="8"/>
        <end position="17"/>
    </location>
</feature>
<feature type="compositionally biased region" description="Low complexity" evidence="1">
    <location>
        <begin position="268"/>
        <end position="281"/>
    </location>
</feature>
<organism evidence="2 3">
    <name type="scientific">Cryphonectria parasitica (strain ATCC 38755 / EP155)</name>
    <dbReference type="NCBI Taxonomy" id="660469"/>
    <lineage>
        <taxon>Eukaryota</taxon>
        <taxon>Fungi</taxon>
        <taxon>Dikarya</taxon>
        <taxon>Ascomycota</taxon>
        <taxon>Pezizomycotina</taxon>
        <taxon>Sordariomycetes</taxon>
        <taxon>Sordariomycetidae</taxon>
        <taxon>Diaporthales</taxon>
        <taxon>Cryphonectriaceae</taxon>
        <taxon>Cryphonectria-Endothia species complex</taxon>
        <taxon>Cryphonectria</taxon>
    </lineage>
</organism>
<dbReference type="OrthoDB" id="4146887at2759"/>
<feature type="region of interest" description="Disordered" evidence="1">
    <location>
        <begin position="84"/>
        <end position="333"/>
    </location>
</feature>
<comment type="caution">
    <text evidence="2">The sequence shown here is derived from an EMBL/GenBank/DDBJ whole genome shotgun (WGS) entry which is preliminary data.</text>
</comment>
<dbReference type="EMBL" id="MU032354">
    <property type="protein sequence ID" value="KAF3760124.1"/>
    <property type="molecule type" value="Genomic_DNA"/>
</dbReference>
<feature type="compositionally biased region" description="Basic and acidic residues" evidence="1">
    <location>
        <begin position="315"/>
        <end position="326"/>
    </location>
</feature>
<gene>
    <name evidence="2" type="primary">Hkr1</name>
    <name evidence="2" type="ORF">M406DRAFT_104580</name>
</gene>
<feature type="compositionally biased region" description="Gly residues" evidence="1">
    <location>
        <begin position="129"/>
        <end position="139"/>
    </location>
</feature>
<sequence>MSSRRDGGASSAAQASAPRQNEYFVPRDGIDREVITADICRYLGNDALVRPGNYTDPTTGQMMQGYRVTAYRALTTAMIQDLKNDSARWEQERRSHSGGSGARYSDSSSRFNSTTTPAQYPGNDAPGYSGAGAGPGGAGFPYDNRQAPYGNPQYATGQAFTSQAPDSRYNAQSGQGAYTQGPYGATVYSSEGGGPPYLDVGAHQTSRSGRPYPDSRMSASAYQPQSQGAGYYGQGQYQGGHPAQPLDTVYGRGNTYATTQQDYNSSGPPVYQYDPQPQYDPASQNPLPRATTSSPTSTPAQTGNSGTSHSHRHRDRDTRDGSYSKSDRHRRAQ</sequence>
<evidence type="ECO:0000313" key="3">
    <source>
        <dbReference type="Proteomes" id="UP000803844"/>
    </source>
</evidence>
<evidence type="ECO:0000313" key="2">
    <source>
        <dbReference type="EMBL" id="KAF3760124.1"/>
    </source>
</evidence>
<dbReference type="PANTHER" id="PTHR39609">
    <property type="entry name" value="RFEG-RELATED"/>
    <property type="match status" value="1"/>
</dbReference>
<feature type="region of interest" description="Disordered" evidence="1">
    <location>
        <begin position="1"/>
        <end position="24"/>
    </location>
</feature>
<dbReference type="Proteomes" id="UP000803844">
    <property type="component" value="Unassembled WGS sequence"/>
</dbReference>
<accession>A0A9P4XSJ1</accession>
<feature type="compositionally biased region" description="Basic and acidic residues" evidence="1">
    <location>
        <begin position="84"/>
        <end position="95"/>
    </location>
</feature>
<dbReference type="GeneID" id="63832236"/>
<evidence type="ECO:0000256" key="1">
    <source>
        <dbReference type="SAM" id="MobiDB-lite"/>
    </source>
</evidence>
<reference evidence="2" key="1">
    <citation type="journal article" date="2020" name="Phytopathology">
        <title>Genome sequence of the chestnut blight fungus Cryphonectria parasitica EP155: A fundamental resource for an archetypical invasive plant pathogen.</title>
        <authorList>
            <person name="Crouch J.A."/>
            <person name="Dawe A."/>
            <person name="Aerts A."/>
            <person name="Barry K."/>
            <person name="Churchill A.C.L."/>
            <person name="Grimwood J."/>
            <person name="Hillman B."/>
            <person name="Milgroom M.G."/>
            <person name="Pangilinan J."/>
            <person name="Smith M."/>
            <person name="Salamov A."/>
            <person name="Schmutz J."/>
            <person name="Yadav J."/>
            <person name="Grigoriev I.V."/>
            <person name="Nuss D."/>
        </authorList>
    </citation>
    <scope>NUCLEOTIDE SEQUENCE</scope>
    <source>
        <strain evidence="2">EP155</strain>
    </source>
</reference>
<feature type="compositionally biased region" description="Polar residues" evidence="1">
    <location>
        <begin position="105"/>
        <end position="118"/>
    </location>
</feature>
<dbReference type="PANTHER" id="PTHR39609:SF1">
    <property type="entry name" value="RFEG"/>
    <property type="match status" value="1"/>
</dbReference>
<keyword evidence="3" id="KW-1185">Reference proteome</keyword>